<evidence type="ECO:0000256" key="4">
    <source>
        <dbReference type="ARBA" id="ARBA00023235"/>
    </source>
</evidence>
<dbReference type="PROSITE" id="PS51257">
    <property type="entry name" value="PROKAR_LIPOPROTEIN"/>
    <property type="match status" value="1"/>
</dbReference>
<comment type="similarity">
    <text evidence="2 6">Belongs to the FKBP-type PPIase family.</text>
</comment>
<proteinExistence type="inferred from homology"/>
<name>A0A4Z0MUH5_9BACT</name>
<evidence type="ECO:0000256" key="1">
    <source>
        <dbReference type="ARBA" id="ARBA00000971"/>
    </source>
</evidence>
<sequence length="173" mass="18713">MRKHLLFSRLRPTLLLVLFFSLTSPLLFSCMKNNDPALDTTDYSARDEEIIKAYIAANNLTAQRQASGLYVVITEPGTQPLPVKGQMVYVLYTGTTLDGKVFDSTASRGNTPFNFPIGMGKVIAGWDEGIALLGKGGKATLLIPSGLAYGPYAVGPIAPNSVLRFDVELTDIK</sequence>
<accession>A0A4Z0MUH5</accession>
<protein>
    <recommendedName>
        <fullName evidence="6">Peptidyl-prolyl cis-trans isomerase</fullName>
        <ecNumber evidence="6">5.2.1.8</ecNumber>
    </recommendedName>
</protein>
<dbReference type="InterPro" id="IPR046357">
    <property type="entry name" value="PPIase_dom_sf"/>
</dbReference>
<dbReference type="Proteomes" id="UP000298284">
    <property type="component" value="Unassembled WGS sequence"/>
</dbReference>
<evidence type="ECO:0000313" key="9">
    <source>
        <dbReference type="Proteomes" id="UP000298284"/>
    </source>
</evidence>
<dbReference type="OrthoDB" id="9814548at2"/>
<feature type="domain" description="PPIase FKBP-type" evidence="7">
    <location>
        <begin position="85"/>
        <end position="173"/>
    </location>
</feature>
<keyword evidence="9" id="KW-1185">Reference proteome</keyword>
<evidence type="ECO:0000259" key="7">
    <source>
        <dbReference type="PROSITE" id="PS50059"/>
    </source>
</evidence>
<dbReference type="InterPro" id="IPR001179">
    <property type="entry name" value="PPIase_FKBP_dom"/>
</dbReference>
<evidence type="ECO:0000256" key="2">
    <source>
        <dbReference type="ARBA" id="ARBA00006577"/>
    </source>
</evidence>
<dbReference type="PROSITE" id="PS50059">
    <property type="entry name" value="FKBP_PPIASE"/>
    <property type="match status" value="1"/>
</dbReference>
<dbReference type="Pfam" id="PF00254">
    <property type="entry name" value="FKBP_C"/>
    <property type="match status" value="1"/>
</dbReference>
<comment type="caution">
    <text evidence="8">The sequence shown here is derived from an EMBL/GenBank/DDBJ whole genome shotgun (WGS) entry which is preliminary data.</text>
</comment>
<gene>
    <name evidence="8" type="ORF">EU557_05945</name>
</gene>
<dbReference type="GO" id="GO:0003755">
    <property type="term" value="F:peptidyl-prolyl cis-trans isomerase activity"/>
    <property type="evidence" value="ECO:0007669"/>
    <property type="project" value="UniProtKB-UniRule"/>
</dbReference>
<evidence type="ECO:0000313" key="8">
    <source>
        <dbReference type="EMBL" id="TGD83321.1"/>
    </source>
</evidence>
<reference evidence="8 9" key="1">
    <citation type="submission" date="2019-04" db="EMBL/GenBank/DDBJ databases">
        <authorList>
            <person name="Feng G."/>
            <person name="Zhang J."/>
            <person name="Zhu H."/>
        </authorList>
    </citation>
    <scope>NUCLEOTIDE SEQUENCE [LARGE SCALE GENOMIC DNA]</scope>
    <source>
        <strain evidence="8 9">JCM 19491</strain>
    </source>
</reference>
<organism evidence="8 9">
    <name type="scientific">Hymenobacter wooponensis</name>
    <dbReference type="NCBI Taxonomy" id="1525360"/>
    <lineage>
        <taxon>Bacteria</taxon>
        <taxon>Pseudomonadati</taxon>
        <taxon>Bacteroidota</taxon>
        <taxon>Cytophagia</taxon>
        <taxon>Cytophagales</taxon>
        <taxon>Hymenobacteraceae</taxon>
        <taxon>Hymenobacter</taxon>
    </lineage>
</organism>
<dbReference type="PANTHER" id="PTHR43811:SF19">
    <property type="entry name" value="39 KDA FK506-BINDING NUCLEAR PROTEIN"/>
    <property type="match status" value="1"/>
</dbReference>
<evidence type="ECO:0000256" key="3">
    <source>
        <dbReference type="ARBA" id="ARBA00023110"/>
    </source>
</evidence>
<evidence type="ECO:0000256" key="5">
    <source>
        <dbReference type="PROSITE-ProRule" id="PRU00277"/>
    </source>
</evidence>
<comment type="catalytic activity">
    <reaction evidence="1 5 6">
        <text>[protein]-peptidylproline (omega=180) = [protein]-peptidylproline (omega=0)</text>
        <dbReference type="Rhea" id="RHEA:16237"/>
        <dbReference type="Rhea" id="RHEA-COMP:10747"/>
        <dbReference type="Rhea" id="RHEA-COMP:10748"/>
        <dbReference type="ChEBI" id="CHEBI:83833"/>
        <dbReference type="ChEBI" id="CHEBI:83834"/>
        <dbReference type="EC" id="5.2.1.8"/>
    </reaction>
</comment>
<dbReference type="EC" id="5.2.1.8" evidence="6"/>
<dbReference type="SUPFAM" id="SSF54534">
    <property type="entry name" value="FKBP-like"/>
    <property type="match status" value="1"/>
</dbReference>
<dbReference type="PANTHER" id="PTHR43811">
    <property type="entry name" value="FKBP-TYPE PEPTIDYL-PROLYL CIS-TRANS ISOMERASE FKPA"/>
    <property type="match status" value="1"/>
</dbReference>
<keyword evidence="3 5" id="KW-0697">Rotamase</keyword>
<dbReference type="Gene3D" id="3.10.50.40">
    <property type="match status" value="1"/>
</dbReference>
<evidence type="ECO:0000256" key="6">
    <source>
        <dbReference type="RuleBase" id="RU003915"/>
    </source>
</evidence>
<dbReference type="AlphaFoldDB" id="A0A4Z0MUH5"/>
<keyword evidence="4 5" id="KW-0413">Isomerase</keyword>
<dbReference type="EMBL" id="SRKZ01000001">
    <property type="protein sequence ID" value="TGD83321.1"/>
    <property type="molecule type" value="Genomic_DNA"/>
</dbReference>